<evidence type="ECO:0000313" key="4">
    <source>
        <dbReference type="Proteomes" id="UP000025238"/>
    </source>
</evidence>
<dbReference type="KEGG" id="pstu:UIB01_21970"/>
<feature type="transmembrane region" description="Helical" evidence="1">
    <location>
        <begin position="85"/>
        <end position="107"/>
    </location>
</feature>
<proteinExistence type="predicted"/>
<sequence>MHPTGSLHTRENNFDFLRFFAAALVLFAHSYPLVGRREDEPLTLLTGYEKGGSIAVGIFFVMSGYLIASSWLASSSPKSFLIKRALRIFPALIVAVLLSAFVIGPLVTQFDLARYLAADGTWTYLQNILLVTRYELPGVFTGNIYPDVVNGSLWTLPLEVLMYIGVMILGLTGFLKRRLIFLPIAVLAVGHFWLLGKLGIESYFIKNIFKLGLLYYSGSALFLYRDDIPWRGWIAALLFAALLATFRTDIGPLVYFVALPYLVLYLAYAPLPLISRFGKYGDFSYGLYIYAFPFQQLTIYLFGPQVGVLGLTLIAFVPTLILAALSWHLIEAPAMKLKRLFASPPQPGRATPKVEG</sequence>
<dbReference type="Proteomes" id="UP000025238">
    <property type="component" value="Chromosome"/>
</dbReference>
<evidence type="ECO:0000259" key="2">
    <source>
        <dbReference type="Pfam" id="PF01757"/>
    </source>
</evidence>
<gene>
    <name evidence="3" type="ORF">UIB01_21970</name>
</gene>
<dbReference type="GO" id="GO:0016747">
    <property type="term" value="F:acyltransferase activity, transferring groups other than amino-acyl groups"/>
    <property type="evidence" value="ECO:0007669"/>
    <property type="project" value="InterPro"/>
</dbReference>
<feature type="transmembrane region" description="Helical" evidence="1">
    <location>
        <begin position="16"/>
        <end position="34"/>
    </location>
</feature>
<organism evidence="3 4">
    <name type="scientific">Stutzerimonas stutzeri</name>
    <name type="common">Pseudomonas stutzeri</name>
    <dbReference type="NCBI Taxonomy" id="316"/>
    <lineage>
        <taxon>Bacteria</taxon>
        <taxon>Pseudomonadati</taxon>
        <taxon>Pseudomonadota</taxon>
        <taxon>Gammaproteobacteria</taxon>
        <taxon>Pseudomonadales</taxon>
        <taxon>Pseudomonadaceae</taxon>
        <taxon>Stutzerimonas</taxon>
    </lineage>
</organism>
<evidence type="ECO:0000256" key="1">
    <source>
        <dbReference type="SAM" id="Phobius"/>
    </source>
</evidence>
<keyword evidence="1" id="KW-0472">Membrane</keyword>
<dbReference type="InterPro" id="IPR002656">
    <property type="entry name" value="Acyl_transf_3_dom"/>
</dbReference>
<keyword evidence="1" id="KW-0812">Transmembrane</keyword>
<dbReference type="PANTHER" id="PTHR23028">
    <property type="entry name" value="ACETYLTRANSFERASE"/>
    <property type="match status" value="1"/>
</dbReference>
<feature type="transmembrane region" description="Helical" evidence="1">
    <location>
        <begin position="253"/>
        <end position="271"/>
    </location>
</feature>
<evidence type="ECO:0000313" key="3">
    <source>
        <dbReference type="EMBL" id="AHY45004.1"/>
    </source>
</evidence>
<feature type="transmembrane region" description="Helical" evidence="1">
    <location>
        <begin position="308"/>
        <end position="330"/>
    </location>
</feature>
<dbReference type="InterPro" id="IPR050879">
    <property type="entry name" value="Acyltransferase_3"/>
</dbReference>
<feature type="transmembrane region" description="Helical" evidence="1">
    <location>
        <begin position="179"/>
        <end position="196"/>
    </location>
</feature>
<feature type="domain" description="Acyltransferase 3" evidence="2">
    <location>
        <begin position="13"/>
        <end position="326"/>
    </location>
</feature>
<dbReference type="OrthoDB" id="9767863at2"/>
<protein>
    <submittedName>
        <fullName evidence="3">Sugar acetylase</fullName>
    </submittedName>
</protein>
<accession>A0A023WYX6</accession>
<dbReference type="EMBL" id="CP007509">
    <property type="protein sequence ID" value="AHY45004.1"/>
    <property type="molecule type" value="Genomic_DNA"/>
</dbReference>
<feature type="transmembrane region" description="Helical" evidence="1">
    <location>
        <begin position="230"/>
        <end position="247"/>
    </location>
</feature>
<dbReference type="PATRIC" id="fig|316.97.peg.4398"/>
<dbReference type="Pfam" id="PF01757">
    <property type="entry name" value="Acyl_transf_3"/>
    <property type="match status" value="1"/>
</dbReference>
<name>A0A023WYX6_STUST</name>
<keyword evidence="1" id="KW-1133">Transmembrane helix</keyword>
<dbReference type="AlphaFoldDB" id="A0A023WYX6"/>
<reference evidence="3 4" key="1">
    <citation type="submission" date="2014-03" db="EMBL/GenBank/DDBJ databases">
        <title>Complete genome sequence of Pseudomonas stutzeri 19SMN4.</title>
        <authorList>
            <person name="Brunet-Galmes I."/>
            <person name="Nogales B."/>
            <person name="Busquets A."/>
            <person name="Pena A."/>
            <person name="Gomila M."/>
            <person name="Garcia-Valdes E."/>
            <person name="Lalucat J."/>
            <person name="Bennasar A."/>
            <person name="Bosch R."/>
        </authorList>
    </citation>
    <scope>NUCLEOTIDE SEQUENCE [LARGE SCALE GENOMIC DNA]</scope>
    <source>
        <strain evidence="3 4">19SMN4</strain>
    </source>
</reference>
<feature type="transmembrane region" description="Helical" evidence="1">
    <location>
        <begin position="54"/>
        <end position="73"/>
    </location>
</feature>
<feature type="transmembrane region" description="Helical" evidence="1">
    <location>
        <begin position="153"/>
        <end position="172"/>
    </location>
</feature>